<dbReference type="AlphaFoldDB" id="V5FIJ9"/>
<evidence type="ECO:0000313" key="2">
    <source>
        <dbReference type="EMBL" id="GAD97599.1"/>
    </source>
</evidence>
<keyword evidence="3" id="KW-1185">Reference proteome</keyword>
<dbReference type="HOGENOM" id="CLU_2291284_0_0_1"/>
<feature type="region of interest" description="Disordered" evidence="1">
    <location>
        <begin position="1"/>
        <end position="39"/>
    </location>
</feature>
<name>V5FIJ9_BYSSN</name>
<proteinExistence type="predicted"/>
<evidence type="ECO:0000256" key="1">
    <source>
        <dbReference type="SAM" id="MobiDB-lite"/>
    </source>
</evidence>
<organism evidence="2 3">
    <name type="scientific">Byssochlamys spectabilis (strain No. 5 / NBRC 109023)</name>
    <name type="common">Paecilomyces variotii</name>
    <dbReference type="NCBI Taxonomy" id="1356009"/>
    <lineage>
        <taxon>Eukaryota</taxon>
        <taxon>Fungi</taxon>
        <taxon>Dikarya</taxon>
        <taxon>Ascomycota</taxon>
        <taxon>Pezizomycotina</taxon>
        <taxon>Eurotiomycetes</taxon>
        <taxon>Eurotiomycetidae</taxon>
        <taxon>Eurotiales</taxon>
        <taxon>Thermoascaceae</taxon>
        <taxon>Paecilomyces</taxon>
    </lineage>
</organism>
<reference evidence="3" key="1">
    <citation type="journal article" date="2014" name="Genome Announc.">
        <title>Draft genome sequence of the formaldehyde-resistant fungus Byssochlamys spectabilis No. 5 (anamorph Paecilomyces variotii No. 5) (NBRC109023).</title>
        <authorList>
            <person name="Oka T."/>
            <person name="Ekino K."/>
            <person name="Fukuda K."/>
            <person name="Nomura Y."/>
        </authorList>
    </citation>
    <scope>NUCLEOTIDE SEQUENCE [LARGE SCALE GENOMIC DNA]</scope>
    <source>
        <strain evidence="3">No. 5 / NBRC 109023</strain>
    </source>
</reference>
<dbReference type="EMBL" id="BAUL01000205">
    <property type="protein sequence ID" value="GAD97599.1"/>
    <property type="molecule type" value="Genomic_DNA"/>
</dbReference>
<dbReference type="InParanoid" id="V5FIJ9"/>
<evidence type="ECO:0000313" key="3">
    <source>
        <dbReference type="Proteomes" id="UP000018001"/>
    </source>
</evidence>
<gene>
    <name evidence="2" type="ORF">PVAR5_6278</name>
</gene>
<feature type="compositionally biased region" description="Basic and acidic residues" evidence="1">
    <location>
        <begin position="21"/>
        <end position="33"/>
    </location>
</feature>
<protein>
    <submittedName>
        <fullName evidence="2">Uncharacterized protein</fullName>
    </submittedName>
</protein>
<comment type="caution">
    <text evidence="2">The sequence shown here is derived from an EMBL/GenBank/DDBJ whole genome shotgun (WGS) entry which is preliminary data.</text>
</comment>
<sequence length="101" mass="10575">MFAEDPILRSCAPTSSSINGKDNEGNAVRDGHSRSSPSYEIVGRARGGGAVGVLRRVWIRDRSSAALLFWSCPAVKPPSSAGMAVTDTDISVAARVLLCNG</sequence>
<accession>V5FIJ9</accession>
<dbReference type="Proteomes" id="UP000018001">
    <property type="component" value="Unassembled WGS sequence"/>
</dbReference>